<evidence type="ECO:0000313" key="2">
    <source>
        <dbReference type="EMBL" id="KFK22886.1"/>
    </source>
</evidence>
<organism evidence="2 3">
    <name type="scientific">Arabis alpina</name>
    <name type="common">Alpine rock-cress</name>
    <dbReference type="NCBI Taxonomy" id="50452"/>
    <lineage>
        <taxon>Eukaryota</taxon>
        <taxon>Viridiplantae</taxon>
        <taxon>Streptophyta</taxon>
        <taxon>Embryophyta</taxon>
        <taxon>Tracheophyta</taxon>
        <taxon>Spermatophyta</taxon>
        <taxon>Magnoliopsida</taxon>
        <taxon>eudicotyledons</taxon>
        <taxon>Gunneridae</taxon>
        <taxon>Pentapetalae</taxon>
        <taxon>rosids</taxon>
        <taxon>malvids</taxon>
        <taxon>Brassicales</taxon>
        <taxon>Brassicaceae</taxon>
        <taxon>Arabideae</taxon>
        <taxon>Arabis</taxon>
    </lineage>
</organism>
<protein>
    <submittedName>
        <fullName evidence="2">Uncharacterized protein</fullName>
    </submittedName>
</protein>
<evidence type="ECO:0000256" key="1">
    <source>
        <dbReference type="SAM" id="MobiDB-lite"/>
    </source>
</evidence>
<evidence type="ECO:0000313" key="3">
    <source>
        <dbReference type="Proteomes" id="UP000029120"/>
    </source>
</evidence>
<dbReference type="PANTHER" id="PTHR24559">
    <property type="entry name" value="TRANSPOSON TY3-I GAG-POL POLYPROTEIN"/>
    <property type="match status" value="1"/>
</dbReference>
<dbReference type="PANTHER" id="PTHR24559:SF444">
    <property type="entry name" value="REVERSE TRANSCRIPTASE DOMAIN-CONTAINING PROTEIN"/>
    <property type="match status" value="1"/>
</dbReference>
<gene>
    <name evidence="2" type="ORF">AALP_AAs52786U000400</name>
</gene>
<keyword evidence="3" id="KW-1185">Reference proteome</keyword>
<dbReference type="SUPFAM" id="SSF56672">
    <property type="entry name" value="DNA/RNA polymerases"/>
    <property type="match status" value="1"/>
</dbReference>
<dbReference type="Gene3D" id="3.30.70.270">
    <property type="match status" value="1"/>
</dbReference>
<name>A0A087FZ34_ARAAL</name>
<accession>A0A087FZ34</accession>
<sequence length="274" mass="29545">MAKKKVGFPRGRAGGSRADAKDEGKRPATRGGYLKLSKPTGNPTAADGGSPPLSKAVGKRTAADGGSPPLSKADGKHPAAAGAGQDKDAASPTTRVRLNSGQTSLSNSNRQHTTPSQGTATPQGTVSVSRTRDVPLQYPPLSNRPTPPAFRLSPELNLNLILQPGSQEIEMEDEEEEEDEEDDEEGGDDAVEDMEVQGLPSSWSESRTIELEPGTPPLSKTPYRMAPAELEEPVMLVMRNCGSFRLCFDYRGLNRVIMRNKFRLPRIDKLLDQL</sequence>
<dbReference type="OrthoDB" id="2431547at2759"/>
<dbReference type="Gramene" id="KFK22886">
    <property type="protein sequence ID" value="KFK22886"/>
    <property type="gene ID" value="AALP_AAs52786U000400"/>
</dbReference>
<dbReference type="EMBL" id="KL984391">
    <property type="protein sequence ID" value="KFK22886.1"/>
    <property type="molecule type" value="Genomic_DNA"/>
</dbReference>
<feature type="region of interest" description="Disordered" evidence="1">
    <location>
        <begin position="1"/>
        <end position="152"/>
    </location>
</feature>
<dbReference type="InterPro" id="IPR053134">
    <property type="entry name" value="RNA-dir_DNA_polymerase"/>
</dbReference>
<feature type="region of interest" description="Disordered" evidence="1">
    <location>
        <begin position="166"/>
        <end position="220"/>
    </location>
</feature>
<dbReference type="Gene3D" id="3.10.10.10">
    <property type="entry name" value="HIV Type 1 Reverse Transcriptase, subunit A, domain 1"/>
    <property type="match status" value="1"/>
</dbReference>
<dbReference type="InterPro" id="IPR043128">
    <property type="entry name" value="Rev_trsase/Diguanyl_cyclase"/>
</dbReference>
<feature type="compositionally biased region" description="Polar residues" evidence="1">
    <location>
        <begin position="91"/>
        <end position="129"/>
    </location>
</feature>
<reference evidence="3" key="1">
    <citation type="journal article" date="2015" name="Nat. Plants">
        <title>Genome expansion of Arabis alpina linked with retrotransposition and reduced symmetric DNA methylation.</title>
        <authorList>
            <person name="Willing E.M."/>
            <person name="Rawat V."/>
            <person name="Mandakova T."/>
            <person name="Maumus F."/>
            <person name="James G.V."/>
            <person name="Nordstroem K.J."/>
            <person name="Becker C."/>
            <person name="Warthmann N."/>
            <person name="Chica C."/>
            <person name="Szarzynska B."/>
            <person name="Zytnicki M."/>
            <person name="Albani M.C."/>
            <person name="Kiefer C."/>
            <person name="Bergonzi S."/>
            <person name="Castaings L."/>
            <person name="Mateos J.L."/>
            <person name="Berns M.C."/>
            <person name="Bujdoso N."/>
            <person name="Piofczyk T."/>
            <person name="de Lorenzo L."/>
            <person name="Barrero-Sicilia C."/>
            <person name="Mateos I."/>
            <person name="Piednoel M."/>
            <person name="Hagmann J."/>
            <person name="Chen-Min-Tao R."/>
            <person name="Iglesias-Fernandez R."/>
            <person name="Schuster S.C."/>
            <person name="Alonso-Blanco C."/>
            <person name="Roudier F."/>
            <person name="Carbonero P."/>
            <person name="Paz-Ares J."/>
            <person name="Davis S.J."/>
            <person name="Pecinka A."/>
            <person name="Quesneville H."/>
            <person name="Colot V."/>
            <person name="Lysak M.A."/>
            <person name="Weigel D."/>
            <person name="Coupland G."/>
            <person name="Schneeberger K."/>
        </authorList>
    </citation>
    <scope>NUCLEOTIDE SEQUENCE [LARGE SCALE GENOMIC DNA]</scope>
    <source>
        <strain evidence="3">cv. Pajares</strain>
    </source>
</reference>
<dbReference type="Proteomes" id="UP000029120">
    <property type="component" value="Unassembled WGS sequence"/>
</dbReference>
<dbReference type="AlphaFoldDB" id="A0A087FZ34"/>
<dbReference type="InterPro" id="IPR043502">
    <property type="entry name" value="DNA/RNA_pol_sf"/>
</dbReference>
<feature type="compositionally biased region" description="Acidic residues" evidence="1">
    <location>
        <begin position="169"/>
        <end position="195"/>
    </location>
</feature>
<proteinExistence type="predicted"/>
<dbReference type="eggNOG" id="KOG0017">
    <property type="taxonomic scope" value="Eukaryota"/>
</dbReference>